<dbReference type="GO" id="GO:0030170">
    <property type="term" value="F:pyridoxal phosphate binding"/>
    <property type="evidence" value="ECO:0007669"/>
    <property type="project" value="InterPro"/>
</dbReference>
<dbReference type="PANTHER" id="PTHR42790:SF19">
    <property type="entry name" value="KYNURENINE_ALPHA-AMINOADIPATE AMINOTRANSFERASE, MITOCHONDRIAL"/>
    <property type="match status" value="1"/>
</dbReference>
<accession>A0AAV8YTH9</accession>
<dbReference type="InterPro" id="IPR004839">
    <property type="entry name" value="Aminotransferase_I/II_large"/>
</dbReference>
<comment type="cofactor">
    <cofactor evidence="1">
        <name>pyridoxal 5'-phosphate</name>
        <dbReference type="ChEBI" id="CHEBI:597326"/>
    </cofactor>
</comment>
<dbReference type="AlphaFoldDB" id="A0AAV8YTH9"/>
<keyword evidence="2" id="KW-0032">Aminotransferase</keyword>
<evidence type="ECO:0000313" key="7">
    <source>
        <dbReference type="EMBL" id="KAJ8954800.1"/>
    </source>
</evidence>
<evidence type="ECO:0000256" key="2">
    <source>
        <dbReference type="ARBA" id="ARBA00022576"/>
    </source>
</evidence>
<dbReference type="Pfam" id="PF00155">
    <property type="entry name" value="Aminotran_1_2"/>
    <property type="match status" value="1"/>
</dbReference>
<dbReference type="FunFam" id="3.90.1150.10:FF:000166">
    <property type="entry name" value="Kynurenine/alpha-aminoadipate aminotransferase, mitochondrial"/>
    <property type="match status" value="1"/>
</dbReference>
<dbReference type="CDD" id="cd00609">
    <property type="entry name" value="AAT_like"/>
    <property type="match status" value="1"/>
</dbReference>
<dbReference type="InterPro" id="IPR050859">
    <property type="entry name" value="Class-I_PLP-dep_aminotransf"/>
</dbReference>
<keyword evidence="3" id="KW-0808">Transferase</keyword>
<dbReference type="PANTHER" id="PTHR42790">
    <property type="entry name" value="AMINOTRANSFERASE"/>
    <property type="match status" value="1"/>
</dbReference>
<name>A0AAV8YTH9_9CUCU</name>
<evidence type="ECO:0000313" key="8">
    <source>
        <dbReference type="Proteomes" id="UP001162162"/>
    </source>
</evidence>
<comment type="caution">
    <text evidence="7">The sequence shown here is derived from an EMBL/GenBank/DDBJ whole genome shotgun (WGS) entry which is preliminary data.</text>
</comment>
<dbReference type="GO" id="GO:0016212">
    <property type="term" value="F:kynurenine-oxoglutarate transaminase activity"/>
    <property type="evidence" value="ECO:0007669"/>
    <property type="project" value="TreeGrafter"/>
</dbReference>
<keyword evidence="4" id="KW-0663">Pyridoxal phosphate</keyword>
<protein>
    <recommendedName>
        <fullName evidence="6">Aminotransferase class I/classII large domain-containing protein</fullName>
    </recommendedName>
</protein>
<reference evidence="7" key="1">
    <citation type="journal article" date="2023" name="Insect Mol. Biol.">
        <title>Genome sequencing provides insights into the evolution of gene families encoding plant cell wall-degrading enzymes in longhorned beetles.</title>
        <authorList>
            <person name="Shin N.R."/>
            <person name="Okamura Y."/>
            <person name="Kirsch R."/>
            <person name="Pauchet Y."/>
        </authorList>
    </citation>
    <scope>NUCLEOTIDE SEQUENCE</scope>
    <source>
        <strain evidence="7">AMC_N1</strain>
    </source>
</reference>
<evidence type="ECO:0000256" key="3">
    <source>
        <dbReference type="ARBA" id="ARBA00022679"/>
    </source>
</evidence>
<feature type="coiled-coil region" evidence="5">
    <location>
        <begin position="390"/>
        <end position="418"/>
    </location>
</feature>
<evidence type="ECO:0000256" key="5">
    <source>
        <dbReference type="SAM" id="Coils"/>
    </source>
</evidence>
<proteinExistence type="predicted"/>
<evidence type="ECO:0000256" key="4">
    <source>
        <dbReference type="ARBA" id="ARBA00022898"/>
    </source>
</evidence>
<dbReference type="SUPFAM" id="SSF53383">
    <property type="entry name" value="PLP-dependent transferases"/>
    <property type="match status" value="1"/>
</dbReference>
<dbReference type="EMBL" id="JAPWTK010000044">
    <property type="protein sequence ID" value="KAJ8954800.1"/>
    <property type="molecule type" value="Genomic_DNA"/>
</dbReference>
<gene>
    <name evidence="7" type="ORF">NQ318_014912</name>
</gene>
<dbReference type="InterPro" id="IPR015421">
    <property type="entry name" value="PyrdxlP-dep_Trfase_major"/>
</dbReference>
<sequence>MVSKTDYSYFIGAHASRRRPALTRELTKRQYNAPKDTISLAEGMPNEATFPFELINVVLKDGTQFSLQGAELNSALQYIPTQGYPPLDRELLMTNGSQEGLSKSLEMIVEEGDDVLVQDPLYAGADIILKPFKANLIGIEQDQFGIIPKKLIEVLENCKSKYTEEGGGKMPKVIYLNPTGSNPTGGTMSLERRKEIYQICSKYNILILEDDAYCFLHFLEKQPVSFLSLDTDGIVIRFDSMSKIISSGLRLAWLTGPKQLVHRIELHIQSSNLHSSTLSQVLTESLLQHWGFKGLLAHFASVREFYKTRRDFTIASMEKHLKDLCDWEVPTGGMFVWIRVRGVSDVYEMLMTRGLKKQIVFVPGHAFMADPTKACNHIRASFSRTPLKQIDKAMKMLAELIREEQLLLRRKLDSLEHNIIR</sequence>
<evidence type="ECO:0000259" key="6">
    <source>
        <dbReference type="Pfam" id="PF00155"/>
    </source>
</evidence>
<dbReference type="GO" id="GO:1901605">
    <property type="term" value="P:alpha-amino acid metabolic process"/>
    <property type="evidence" value="ECO:0007669"/>
    <property type="project" value="TreeGrafter"/>
</dbReference>
<dbReference type="InterPro" id="IPR015424">
    <property type="entry name" value="PyrdxlP-dep_Trfase"/>
</dbReference>
<dbReference type="Gene3D" id="3.40.640.10">
    <property type="entry name" value="Type I PLP-dependent aspartate aminotransferase-like (Major domain)"/>
    <property type="match status" value="1"/>
</dbReference>
<feature type="domain" description="Aminotransferase class I/classII large" evidence="6">
    <location>
        <begin position="81"/>
        <end position="395"/>
    </location>
</feature>
<dbReference type="Proteomes" id="UP001162162">
    <property type="component" value="Unassembled WGS sequence"/>
</dbReference>
<organism evidence="7 8">
    <name type="scientific">Aromia moschata</name>
    <dbReference type="NCBI Taxonomy" id="1265417"/>
    <lineage>
        <taxon>Eukaryota</taxon>
        <taxon>Metazoa</taxon>
        <taxon>Ecdysozoa</taxon>
        <taxon>Arthropoda</taxon>
        <taxon>Hexapoda</taxon>
        <taxon>Insecta</taxon>
        <taxon>Pterygota</taxon>
        <taxon>Neoptera</taxon>
        <taxon>Endopterygota</taxon>
        <taxon>Coleoptera</taxon>
        <taxon>Polyphaga</taxon>
        <taxon>Cucujiformia</taxon>
        <taxon>Chrysomeloidea</taxon>
        <taxon>Cerambycidae</taxon>
        <taxon>Cerambycinae</taxon>
        <taxon>Callichromatini</taxon>
        <taxon>Aromia</taxon>
    </lineage>
</organism>
<keyword evidence="8" id="KW-1185">Reference proteome</keyword>
<evidence type="ECO:0000256" key="1">
    <source>
        <dbReference type="ARBA" id="ARBA00001933"/>
    </source>
</evidence>
<keyword evidence="5" id="KW-0175">Coiled coil</keyword>